<dbReference type="Gene3D" id="2.40.10.120">
    <property type="match status" value="1"/>
</dbReference>
<dbReference type="PANTHER" id="PTHR22939">
    <property type="entry name" value="SERINE PROTEASE FAMILY S1C HTRA-RELATED"/>
    <property type="match status" value="1"/>
</dbReference>
<dbReference type="GO" id="GO:0004252">
    <property type="term" value="F:serine-type endopeptidase activity"/>
    <property type="evidence" value="ECO:0007669"/>
    <property type="project" value="InterPro"/>
</dbReference>
<dbReference type="FunFam" id="2.40.10.10:FF:000001">
    <property type="entry name" value="Periplasmic serine protease DegS"/>
    <property type="match status" value="1"/>
</dbReference>
<dbReference type="InterPro" id="IPR001940">
    <property type="entry name" value="Peptidase_S1C"/>
</dbReference>
<dbReference type="EC" id="3.4.21.-" evidence="7"/>
<keyword evidence="8" id="KW-1185">Reference proteome</keyword>
<dbReference type="GO" id="GO:0012501">
    <property type="term" value="P:programmed cell death"/>
    <property type="evidence" value="ECO:0007669"/>
    <property type="project" value="TreeGrafter"/>
</dbReference>
<dbReference type="PRINTS" id="PR00834">
    <property type="entry name" value="PROTEASES2C"/>
</dbReference>
<organism evidence="7 8">
    <name type="scientific">Rhizobium paranaense</name>
    <dbReference type="NCBI Taxonomy" id="1650438"/>
    <lineage>
        <taxon>Bacteria</taxon>
        <taxon>Pseudomonadati</taxon>
        <taxon>Pseudomonadota</taxon>
        <taxon>Alphaproteobacteria</taxon>
        <taxon>Hyphomicrobiales</taxon>
        <taxon>Rhizobiaceae</taxon>
        <taxon>Rhizobium/Agrobacterium group</taxon>
        <taxon>Rhizobium</taxon>
    </lineage>
</organism>
<feature type="domain" description="PDZ" evidence="6">
    <location>
        <begin position="392"/>
        <end position="466"/>
    </location>
</feature>
<keyword evidence="5" id="KW-0812">Transmembrane</keyword>
<keyword evidence="2 7" id="KW-0645">Protease</keyword>
<sequence>MAADRYQRSNSSRVLNDFLQNGLKVTISAGLIFFLGLCQAGAASLEQPSLAPMLEHVLPSVVSIAVRAQGGANDESSLVMPGAEKPDGPSNDSAPLIRISQTTGAGVIVDARNGYILTSNHVIDNAIDIKVTIASGDSYDAAVIGTDPDTDLAVIQIKATGLIAAHLGDSQKLRVGDYVVAIGNPFGLGQTVTFGIVSALGRTGLGLEGYENFIQTDASINPGNSGGPLVNLQGELVGINTAILGPSGANIGIGFAVPVGMAKDVMEQLIAHGEIRRGQLGVLVQDNNTDFERALGIKASTGALVGEIIPGSAGARAGMMMGDVIIAVDDTPIRTAGELRMTISSLPPDMVVKLSVMRPNGKVDVNATLSASIPIVETPRPVEVEGEGLLALVTLQTLEPDSDAFGKVEGAFVASTIDGSRAAAAGLTPGDVIISVGQKPTPTPQSVIDAARQENDLLLLGIFRDGHRRFLAVK</sequence>
<comment type="caution">
    <text evidence="7">The sequence shown here is derived from an EMBL/GenBank/DDBJ whole genome shotgun (WGS) entry which is preliminary data.</text>
</comment>
<keyword evidence="3 7" id="KW-0378">Hydrolase</keyword>
<evidence type="ECO:0000313" key="7">
    <source>
        <dbReference type="EMBL" id="MBB5575919.1"/>
    </source>
</evidence>
<keyword evidence="5" id="KW-0472">Membrane</keyword>
<evidence type="ECO:0000259" key="6">
    <source>
        <dbReference type="PROSITE" id="PS50106"/>
    </source>
</evidence>
<dbReference type="SMART" id="SM00228">
    <property type="entry name" value="PDZ"/>
    <property type="match status" value="2"/>
</dbReference>
<keyword evidence="4" id="KW-0720">Serine protease</keyword>
<evidence type="ECO:0000256" key="2">
    <source>
        <dbReference type="ARBA" id="ARBA00022670"/>
    </source>
</evidence>
<protein>
    <submittedName>
        <fullName evidence="7">Serine protease Do/serine protease DegQ</fullName>
        <ecNumber evidence="7">3.4.21.-</ecNumber>
        <ecNumber evidence="7">3.4.21.107</ecNumber>
    </submittedName>
</protein>
<feature type="domain" description="PDZ" evidence="6">
    <location>
        <begin position="269"/>
        <end position="334"/>
    </location>
</feature>
<evidence type="ECO:0000256" key="1">
    <source>
        <dbReference type="ARBA" id="ARBA00010541"/>
    </source>
</evidence>
<dbReference type="PANTHER" id="PTHR22939:SF129">
    <property type="entry name" value="SERINE PROTEASE HTRA2, MITOCHONDRIAL"/>
    <property type="match status" value="1"/>
</dbReference>
<dbReference type="SUPFAM" id="SSF50494">
    <property type="entry name" value="Trypsin-like serine proteases"/>
    <property type="match status" value="1"/>
</dbReference>
<evidence type="ECO:0000256" key="5">
    <source>
        <dbReference type="SAM" id="Phobius"/>
    </source>
</evidence>
<reference evidence="7 8" key="1">
    <citation type="submission" date="2020-08" db="EMBL/GenBank/DDBJ databases">
        <title>Genomic Encyclopedia of Type Strains, Phase IV (KMG-V): Genome sequencing to study the core and pangenomes of soil and plant-associated prokaryotes.</title>
        <authorList>
            <person name="Whitman W."/>
        </authorList>
    </citation>
    <scope>NUCLEOTIDE SEQUENCE [LARGE SCALE GENOMIC DNA]</scope>
    <source>
        <strain evidence="7 8">SEMIA 4064</strain>
    </source>
</reference>
<accession>A0A7W8XV35</accession>
<comment type="similarity">
    <text evidence="1">Belongs to the peptidase S1C family.</text>
</comment>
<evidence type="ECO:0000313" key="8">
    <source>
        <dbReference type="Proteomes" id="UP000549882"/>
    </source>
</evidence>
<dbReference type="EC" id="3.4.21.107" evidence="7"/>
<dbReference type="Gene3D" id="2.30.42.10">
    <property type="match status" value="2"/>
</dbReference>
<dbReference type="Pfam" id="PF13365">
    <property type="entry name" value="Trypsin_2"/>
    <property type="match status" value="1"/>
</dbReference>
<dbReference type="RefSeq" id="WP_246451422.1">
    <property type="nucleotide sequence ID" value="NZ_JACHBI010000010.1"/>
</dbReference>
<evidence type="ECO:0000256" key="3">
    <source>
        <dbReference type="ARBA" id="ARBA00022801"/>
    </source>
</evidence>
<name>A0A7W8XV35_9HYPH</name>
<dbReference type="PROSITE" id="PS50106">
    <property type="entry name" value="PDZ"/>
    <property type="match status" value="2"/>
</dbReference>
<dbReference type="InterPro" id="IPR009003">
    <property type="entry name" value="Peptidase_S1_PA"/>
</dbReference>
<dbReference type="InterPro" id="IPR001478">
    <property type="entry name" value="PDZ"/>
</dbReference>
<dbReference type="Proteomes" id="UP000549882">
    <property type="component" value="Unassembled WGS sequence"/>
</dbReference>
<dbReference type="GO" id="GO:0006508">
    <property type="term" value="P:proteolysis"/>
    <property type="evidence" value="ECO:0007669"/>
    <property type="project" value="UniProtKB-KW"/>
</dbReference>
<dbReference type="InterPro" id="IPR036034">
    <property type="entry name" value="PDZ_sf"/>
</dbReference>
<dbReference type="AlphaFoldDB" id="A0A7W8XV35"/>
<proteinExistence type="inferred from homology"/>
<gene>
    <name evidence="7" type="ORF">GGD50_004554</name>
</gene>
<dbReference type="Pfam" id="PF13180">
    <property type="entry name" value="PDZ_2"/>
    <property type="match status" value="1"/>
</dbReference>
<keyword evidence="5" id="KW-1133">Transmembrane helix</keyword>
<dbReference type="EMBL" id="JACHBI010000010">
    <property type="protein sequence ID" value="MBB5575919.1"/>
    <property type="molecule type" value="Genomic_DNA"/>
</dbReference>
<feature type="transmembrane region" description="Helical" evidence="5">
    <location>
        <begin position="21"/>
        <end position="42"/>
    </location>
</feature>
<evidence type="ECO:0000256" key="4">
    <source>
        <dbReference type="ARBA" id="ARBA00022825"/>
    </source>
</evidence>
<dbReference type="SUPFAM" id="SSF50156">
    <property type="entry name" value="PDZ domain-like"/>
    <property type="match status" value="2"/>
</dbReference>